<protein>
    <recommendedName>
        <fullName evidence="1">Effector-associated domain-containing protein</fullName>
    </recommendedName>
</protein>
<dbReference type="RefSeq" id="WP_081203658.1">
    <property type="nucleotide sequence ID" value="NZ_FOCZ01000007.1"/>
</dbReference>
<feature type="domain" description="Effector-associated" evidence="1">
    <location>
        <begin position="290"/>
        <end position="368"/>
    </location>
</feature>
<keyword evidence="3" id="KW-1185">Reference proteome</keyword>
<evidence type="ECO:0000313" key="2">
    <source>
        <dbReference type="EMBL" id="OQP40683.1"/>
    </source>
</evidence>
<reference evidence="3" key="1">
    <citation type="submission" date="2016-04" db="EMBL/GenBank/DDBJ databases">
        <authorList>
            <person name="Chen L."/>
            <person name="Zhuang W."/>
            <person name="Wang G."/>
        </authorList>
    </citation>
    <scope>NUCLEOTIDE SEQUENCE [LARGE SCALE GENOMIC DNA]</scope>
    <source>
        <strain evidence="3">17621</strain>
    </source>
</reference>
<dbReference type="STRING" id="354355.SAMN05660816_04307"/>
<name>A0A1V9E3H9_9BACT</name>
<dbReference type="EMBL" id="LVXG01000067">
    <property type="protein sequence ID" value="OQP40683.1"/>
    <property type="molecule type" value="Genomic_DNA"/>
</dbReference>
<dbReference type="AlphaFoldDB" id="A0A1V9E3H9"/>
<organism evidence="2 3">
    <name type="scientific">Niastella yeongjuensis</name>
    <dbReference type="NCBI Taxonomy" id="354355"/>
    <lineage>
        <taxon>Bacteria</taxon>
        <taxon>Pseudomonadati</taxon>
        <taxon>Bacteroidota</taxon>
        <taxon>Chitinophagia</taxon>
        <taxon>Chitinophagales</taxon>
        <taxon>Chitinophagaceae</taxon>
        <taxon>Niastella</taxon>
    </lineage>
</organism>
<accession>A0A1V9E3H9</accession>
<evidence type="ECO:0000313" key="3">
    <source>
        <dbReference type="Proteomes" id="UP000192610"/>
    </source>
</evidence>
<proteinExistence type="predicted"/>
<comment type="caution">
    <text evidence="2">The sequence shown here is derived from an EMBL/GenBank/DDBJ whole genome shotgun (WGS) entry which is preliminary data.</text>
</comment>
<dbReference type="Pfam" id="PF13289">
    <property type="entry name" value="SIR2_2"/>
    <property type="match status" value="1"/>
</dbReference>
<gene>
    <name evidence="2" type="ORF">A4H97_13750</name>
</gene>
<sequence length="369" mass="44256">MTETTVDNLTGIRIDWEDLYRDLKDHRAILALGPEFYSSDGLSPKEKLYQHLIKKPDHGILHFYPNNGIFLFQSPKYKSYAQRDASEYYKTIEPEPEELPHIMDLPFRMIINTSPSQKLFKKYKERIGTCQFDYFSWNPHKKYQEISDPDRNTPLIYNLFGSTEHFESLVLDFEDIFDHLKSLLNNVNVPDTIRSVLNETDTFIFIGFHLQKMDTQLLFRYLNMKEHCFDDRKKNYTTRSFIDDSSESFFCKQFNIKYYGAPVEFIREMHKSYFESIAKEDNYMIRQTSIKKLIYHYIEEDNIDRPLDILTLYTIKNETEINDQLILIKSNYSRYNYLSNKRLERFDVLEIERTKIKARILELLNNLPD</sequence>
<dbReference type="Proteomes" id="UP000192610">
    <property type="component" value="Unassembled WGS sequence"/>
</dbReference>
<dbReference type="Pfam" id="PF19964">
    <property type="entry name" value="EAD11"/>
    <property type="match status" value="1"/>
</dbReference>
<evidence type="ECO:0000259" key="1">
    <source>
        <dbReference type="Pfam" id="PF19964"/>
    </source>
</evidence>
<dbReference type="InterPro" id="IPR045439">
    <property type="entry name" value="EAD11"/>
</dbReference>
<dbReference type="OrthoDB" id="676137at2"/>